<evidence type="ECO:0000313" key="4">
    <source>
        <dbReference type="EMBL" id="EWS74234.1"/>
    </source>
</evidence>
<keyword evidence="1" id="KW-0677">Repeat</keyword>
<dbReference type="KEGG" id="tet:TTHERM_000188799"/>
<name>W7XJK7_TETTS</name>
<dbReference type="RefSeq" id="XP_012653207.1">
    <property type="nucleotide sequence ID" value="XM_012797753.1"/>
</dbReference>
<dbReference type="SUPFAM" id="SSF48452">
    <property type="entry name" value="TPR-like"/>
    <property type="match status" value="1"/>
</dbReference>
<accession>W7XJK7</accession>
<dbReference type="PANTHER" id="PTHR44943:SF8">
    <property type="entry name" value="TPR REPEAT-CONTAINING PROTEIN MJ0263"/>
    <property type="match status" value="1"/>
</dbReference>
<feature type="repeat" description="TPR" evidence="3">
    <location>
        <begin position="90"/>
        <end position="123"/>
    </location>
</feature>
<dbReference type="EMBL" id="GG662693">
    <property type="protein sequence ID" value="EWS74234.1"/>
    <property type="molecule type" value="Genomic_DNA"/>
</dbReference>
<protein>
    <submittedName>
        <fullName evidence="4">Tetratricopeptide repeat protein</fullName>
    </submittedName>
</protein>
<proteinExistence type="predicted"/>
<dbReference type="Proteomes" id="UP000009168">
    <property type="component" value="Unassembled WGS sequence"/>
</dbReference>
<dbReference type="InterPro" id="IPR019734">
    <property type="entry name" value="TPR_rpt"/>
</dbReference>
<gene>
    <name evidence="4" type="ORF">TTHERM_000188799</name>
</gene>
<evidence type="ECO:0000313" key="5">
    <source>
        <dbReference type="Proteomes" id="UP000009168"/>
    </source>
</evidence>
<dbReference type="OrthoDB" id="311088at2759"/>
<dbReference type="GeneID" id="24437711"/>
<keyword evidence="5" id="KW-1185">Reference proteome</keyword>
<dbReference type="PROSITE" id="PS50005">
    <property type="entry name" value="TPR"/>
    <property type="match status" value="1"/>
</dbReference>
<evidence type="ECO:0000256" key="2">
    <source>
        <dbReference type="ARBA" id="ARBA00022803"/>
    </source>
</evidence>
<dbReference type="InterPro" id="IPR011990">
    <property type="entry name" value="TPR-like_helical_dom_sf"/>
</dbReference>
<dbReference type="AlphaFoldDB" id="W7XJK7"/>
<dbReference type="STRING" id="312017.W7XJK7"/>
<dbReference type="Gene3D" id="1.25.40.10">
    <property type="entry name" value="Tetratricopeptide repeat domain"/>
    <property type="match status" value="2"/>
</dbReference>
<dbReference type="InParanoid" id="W7XJK7"/>
<reference evidence="5" key="1">
    <citation type="journal article" date="2006" name="PLoS Biol.">
        <title>Macronuclear genome sequence of the ciliate Tetrahymena thermophila, a model eukaryote.</title>
        <authorList>
            <person name="Eisen J.A."/>
            <person name="Coyne R.S."/>
            <person name="Wu M."/>
            <person name="Wu D."/>
            <person name="Thiagarajan M."/>
            <person name="Wortman J.R."/>
            <person name="Badger J.H."/>
            <person name="Ren Q."/>
            <person name="Amedeo P."/>
            <person name="Jones K.M."/>
            <person name="Tallon L.J."/>
            <person name="Delcher A.L."/>
            <person name="Salzberg S.L."/>
            <person name="Silva J.C."/>
            <person name="Haas B.J."/>
            <person name="Majoros W.H."/>
            <person name="Farzad M."/>
            <person name="Carlton J.M."/>
            <person name="Smith R.K. Jr."/>
            <person name="Garg J."/>
            <person name="Pearlman R.E."/>
            <person name="Karrer K.M."/>
            <person name="Sun L."/>
            <person name="Manning G."/>
            <person name="Elde N.C."/>
            <person name="Turkewitz A.P."/>
            <person name="Asai D.J."/>
            <person name="Wilkes D.E."/>
            <person name="Wang Y."/>
            <person name="Cai H."/>
            <person name="Collins K."/>
            <person name="Stewart B.A."/>
            <person name="Lee S.R."/>
            <person name="Wilamowska K."/>
            <person name="Weinberg Z."/>
            <person name="Ruzzo W.L."/>
            <person name="Wloga D."/>
            <person name="Gaertig J."/>
            <person name="Frankel J."/>
            <person name="Tsao C.-C."/>
            <person name="Gorovsky M.A."/>
            <person name="Keeling P.J."/>
            <person name="Waller R.F."/>
            <person name="Patron N.J."/>
            <person name="Cherry J.M."/>
            <person name="Stover N.A."/>
            <person name="Krieger C.J."/>
            <person name="del Toro C."/>
            <person name="Ryder H.F."/>
            <person name="Williamson S.C."/>
            <person name="Barbeau R.A."/>
            <person name="Hamilton E.P."/>
            <person name="Orias E."/>
        </authorList>
    </citation>
    <scope>NUCLEOTIDE SEQUENCE [LARGE SCALE GENOMIC DNA]</scope>
    <source>
        <strain evidence="5">SB210</strain>
    </source>
</reference>
<organism evidence="4 5">
    <name type="scientific">Tetrahymena thermophila (strain SB210)</name>
    <dbReference type="NCBI Taxonomy" id="312017"/>
    <lineage>
        <taxon>Eukaryota</taxon>
        <taxon>Sar</taxon>
        <taxon>Alveolata</taxon>
        <taxon>Ciliophora</taxon>
        <taxon>Intramacronucleata</taxon>
        <taxon>Oligohymenophorea</taxon>
        <taxon>Hymenostomatida</taxon>
        <taxon>Tetrahymenina</taxon>
        <taxon>Tetrahymenidae</taxon>
        <taxon>Tetrahymena</taxon>
    </lineage>
</organism>
<keyword evidence="2 3" id="KW-0802">TPR repeat</keyword>
<dbReference type="InterPro" id="IPR051685">
    <property type="entry name" value="Ycf3/AcsC/BcsC/TPR_MFPF"/>
</dbReference>
<evidence type="ECO:0000256" key="3">
    <source>
        <dbReference type="PROSITE-ProRule" id="PRU00339"/>
    </source>
</evidence>
<sequence length="139" mass="16642">MYDEAIIFFQMAIQLDPKDSWAFGQLGYLFNEKKKCMKMPLNPYKRLLAVQLDSKTAWHLYSWDIHFRKKQMFDDGIIFFQNAIQLDPNSRAFGELGFSFQKKEIYDDSITFQKKAVQIDPKYRWAFGQLDIYLMKKKV</sequence>
<dbReference type="PANTHER" id="PTHR44943">
    <property type="entry name" value="CELLULOSE SYNTHASE OPERON PROTEIN C"/>
    <property type="match status" value="1"/>
</dbReference>
<evidence type="ECO:0000256" key="1">
    <source>
        <dbReference type="ARBA" id="ARBA00022737"/>
    </source>
</evidence>